<evidence type="ECO:0000259" key="8">
    <source>
        <dbReference type="PROSITE" id="PS51002"/>
    </source>
</evidence>
<dbReference type="PANTHER" id="PTHR19271">
    <property type="entry name" value="CYTOCHROME B"/>
    <property type="match status" value="1"/>
</dbReference>
<gene>
    <name evidence="9" type="ORF">GCM10010411_08240</name>
</gene>
<dbReference type="PROSITE" id="PS51002">
    <property type="entry name" value="CYTB_NTER"/>
    <property type="match status" value="1"/>
</dbReference>
<dbReference type="Gene3D" id="1.20.810.10">
    <property type="entry name" value="Cytochrome Bc1 Complex, Chain C"/>
    <property type="match status" value="1"/>
</dbReference>
<dbReference type="InterPro" id="IPR016174">
    <property type="entry name" value="Di-haem_cyt_TM"/>
</dbReference>
<dbReference type="Pfam" id="PF13631">
    <property type="entry name" value="Cytochrom_B_N_2"/>
    <property type="match status" value="1"/>
</dbReference>
<keyword evidence="7" id="KW-0472">Membrane</keyword>
<evidence type="ECO:0000256" key="5">
    <source>
        <dbReference type="ARBA" id="ARBA00029568"/>
    </source>
</evidence>
<dbReference type="Proteomes" id="UP001501509">
    <property type="component" value="Unassembled WGS sequence"/>
</dbReference>
<evidence type="ECO:0000313" key="10">
    <source>
        <dbReference type="Proteomes" id="UP001501509"/>
    </source>
</evidence>
<feature type="domain" description="Cytochrome b/b6 N-terminal region profile" evidence="8">
    <location>
        <begin position="18"/>
        <end position="247"/>
    </location>
</feature>
<dbReference type="EMBL" id="BAAATD010000001">
    <property type="protein sequence ID" value="GAA2578050.1"/>
    <property type="molecule type" value="Genomic_DNA"/>
</dbReference>
<comment type="cofactor">
    <cofactor evidence="1">
        <name>heme</name>
        <dbReference type="ChEBI" id="CHEBI:30413"/>
    </cofactor>
</comment>
<sequence length="551" mass="61282">MSEATVPTATAPKAVDGTLTFIDERLGSTTFFKRNVKKVFPDHWSFMLGEIALYSFIILLLTGTFLTLWFQPSMHETVYEGSYEPLRGVKMSQAYASALHISFDVRGGLLMRQIHHWAAILFMASIMAHMLRVFFTGAYRKPREINWLIGIVMFTLGMLEGLFGYSLPDDLLSGTGLRITQGVLESIPLVGTYGYMFLFGGEFPEGLNGELIPRLFTLHILLIPGIFLALITAHMMIMWHQKHTAMPTKNQSNEQVYGYPFYPVFMAKTGAYFLFTFGVLALLGAFAQINPIWQFGPYDPGAISSGSQPDFYMGILEGSLRIMPNWETTAFGHTVSWNVLIPALGPLGIIFTGAALWPFLERWVTGDNRSHHVNDRPRNAPVRTGVGMAAVAFYGLLWLAGANDVIAEKFHVSLFATTWFFRFAVFIGPVLAYIITKRICLGLQRKDADTIGHGVESGIIVASPDGMFSERHEPAREEDRIKILSKENARPGAPETDANGIPAPGTKGPLGLLRARLQRAWTMDDVPVEEHGHGHNGHEVEEGKTKKELSH</sequence>
<evidence type="ECO:0000313" key="9">
    <source>
        <dbReference type="EMBL" id="GAA2578050.1"/>
    </source>
</evidence>
<evidence type="ECO:0000256" key="1">
    <source>
        <dbReference type="ARBA" id="ARBA00001971"/>
    </source>
</evidence>
<dbReference type="SUPFAM" id="SSF81342">
    <property type="entry name" value="Transmembrane di-heme cytochromes"/>
    <property type="match status" value="1"/>
</dbReference>
<feature type="transmembrane region" description="Helical" evidence="7">
    <location>
        <begin position="51"/>
        <end position="70"/>
    </location>
</feature>
<evidence type="ECO:0000256" key="7">
    <source>
        <dbReference type="SAM" id="Phobius"/>
    </source>
</evidence>
<comment type="caution">
    <text evidence="9">The sequence shown here is derived from an EMBL/GenBank/DDBJ whole genome shotgun (WGS) entry which is preliminary data.</text>
</comment>
<feature type="transmembrane region" description="Helical" evidence="7">
    <location>
        <begin position="216"/>
        <end position="239"/>
    </location>
</feature>
<comment type="catalytic activity">
    <reaction evidence="4">
        <text>a quinol + 2 Fe(III)-[cytochrome c](out) = a quinone + 2 Fe(II)-[cytochrome c](out) + 2 H(+)(out)</text>
        <dbReference type="Rhea" id="RHEA:11484"/>
        <dbReference type="Rhea" id="RHEA-COMP:10350"/>
        <dbReference type="Rhea" id="RHEA-COMP:14399"/>
        <dbReference type="ChEBI" id="CHEBI:15378"/>
        <dbReference type="ChEBI" id="CHEBI:24646"/>
        <dbReference type="ChEBI" id="CHEBI:29033"/>
        <dbReference type="ChEBI" id="CHEBI:29034"/>
        <dbReference type="ChEBI" id="CHEBI:132124"/>
        <dbReference type="EC" id="7.1.1.8"/>
    </reaction>
</comment>
<dbReference type="RefSeq" id="WP_344537776.1">
    <property type="nucleotide sequence ID" value="NZ_BAAATD010000001.1"/>
</dbReference>
<proteinExistence type="predicted"/>
<feature type="region of interest" description="Disordered" evidence="6">
    <location>
        <begin position="523"/>
        <end position="551"/>
    </location>
</feature>
<feature type="transmembrane region" description="Helical" evidence="7">
    <location>
        <begin position="419"/>
        <end position="436"/>
    </location>
</feature>
<dbReference type="PANTHER" id="PTHR19271:SF16">
    <property type="entry name" value="CYTOCHROME B"/>
    <property type="match status" value="1"/>
</dbReference>
<reference evidence="9 10" key="1">
    <citation type="journal article" date="2019" name="Int. J. Syst. Evol. Microbiol.">
        <title>The Global Catalogue of Microorganisms (GCM) 10K type strain sequencing project: providing services to taxonomists for standard genome sequencing and annotation.</title>
        <authorList>
            <consortium name="The Broad Institute Genomics Platform"/>
            <consortium name="The Broad Institute Genome Sequencing Center for Infectious Disease"/>
            <person name="Wu L."/>
            <person name="Ma J."/>
        </authorList>
    </citation>
    <scope>NUCLEOTIDE SEQUENCE [LARGE SCALE GENOMIC DNA]</scope>
    <source>
        <strain evidence="9 10">JCM 6833</strain>
    </source>
</reference>
<feature type="transmembrane region" description="Helical" evidence="7">
    <location>
        <begin position="147"/>
        <end position="167"/>
    </location>
</feature>
<evidence type="ECO:0000256" key="6">
    <source>
        <dbReference type="SAM" id="MobiDB-lite"/>
    </source>
</evidence>
<accession>A0ABN3PBX4</accession>
<feature type="transmembrane region" description="Helical" evidence="7">
    <location>
        <begin position="114"/>
        <end position="135"/>
    </location>
</feature>
<feature type="transmembrane region" description="Helical" evidence="7">
    <location>
        <begin position="271"/>
        <end position="289"/>
    </location>
</feature>
<keyword evidence="7" id="KW-0812">Transmembrane</keyword>
<feature type="region of interest" description="Disordered" evidence="6">
    <location>
        <begin position="485"/>
        <end position="506"/>
    </location>
</feature>
<protein>
    <recommendedName>
        <fullName evidence="3">Cytochrome bc1 complex cytochrome b subunit</fullName>
        <ecNumber evidence="2">7.1.1.8</ecNumber>
    </recommendedName>
    <alternativeName>
        <fullName evidence="5">Cytochrome bc1 reductase complex subunit QcrB</fullName>
    </alternativeName>
</protein>
<feature type="compositionally biased region" description="Basic and acidic residues" evidence="6">
    <location>
        <begin position="528"/>
        <end position="551"/>
    </location>
</feature>
<evidence type="ECO:0000256" key="4">
    <source>
        <dbReference type="ARBA" id="ARBA00029351"/>
    </source>
</evidence>
<name>A0ABN3PBX4_9ACTN</name>
<dbReference type="InterPro" id="IPR005797">
    <property type="entry name" value="Cyt_b/b6_N"/>
</dbReference>
<feature type="transmembrane region" description="Helical" evidence="7">
    <location>
        <begin position="339"/>
        <end position="360"/>
    </location>
</feature>
<evidence type="ECO:0000256" key="3">
    <source>
        <dbReference type="ARBA" id="ARBA00016116"/>
    </source>
</evidence>
<keyword evidence="7" id="KW-1133">Transmembrane helix</keyword>
<evidence type="ECO:0000256" key="2">
    <source>
        <dbReference type="ARBA" id="ARBA00012951"/>
    </source>
</evidence>
<dbReference type="InterPro" id="IPR027387">
    <property type="entry name" value="Cytb/b6-like_sf"/>
</dbReference>
<dbReference type="EC" id="7.1.1.8" evidence="2"/>
<keyword evidence="10" id="KW-1185">Reference proteome</keyword>
<organism evidence="9 10">
    <name type="scientific">Actinomadura fulvescens</name>
    <dbReference type="NCBI Taxonomy" id="46160"/>
    <lineage>
        <taxon>Bacteria</taxon>
        <taxon>Bacillati</taxon>
        <taxon>Actinomycetota</taxon>
        <taxon>Actinomycetes</taxon>
        <taxon>Streptosporangiales</taxon>
        <taxon>Thermomonosporaceae</taxon>
        <taxon>Actinomadura</taxon>
    </lineage>
</organism>
<feature type="transmembrane region" description="Helical" evidence="7">
    <location>
        <begin position="380"/>
        <end position="399"/>
    </location>
</feature>